<comment type="caution">
    <text evidence="5">The sequence shown here is derived from an EMBL/GenBank/DDBJ whole genome shotgun (WGS) entry which is preliminary data.</text>
</comment>
<comment type="similarity">
    <text evidence="1">Belongs to the peptidase S33 family.</text>
</comment>
<organism evidence="5 6">
    <name type="scientific">Spirosoma sordidisoli</name>
    <dbReference type="NCBI Taxonomy" id="2502893"/>
    <lineage>
        <taxon>Bacteria</taxon>
        <taxon>Pseudomonadati</taxon>
        <taxon>Bacteroidota</taxon>
        <taxon>Cytophagia</taxon>
        <taxon>Cytophagales</taxon>
        <taxon>Cytophagaceae</taxon>
        <taxon>Spirosoma</taxon>
    </lineage>
</organism>
<dbReference type="SUPFAM" id="SSF53474">
    <property type="entry name" value="alpha/beta-Hydrolases"/>
    <property type="match status" value="1"/>
</dbReference>
<dbReference type="Pfam" id="PF00561">
    <property type="entry name" value="Abhydrolase_1"/>
    <property type="match status" value="1"/>
</dbReference>
<evidence type="ECO:0000256" key="2">
    <source>
        <dbReference type="ARBA" id="ARBA00022801"/>
    </source>
</evidence>
<dbReference type="InterPro" id="IPR000073">
    <property type="entry name" value="AB_hydrolase_1"/>
</dbReference>
<evidence type="ECO:0000256" key="1">
    <source>
        <dbReference type="ARBA" id="ARBA00010088"/>
    </source>
</evidence>
<dbReference type="GO" id="GO:0006508">
    <property type="term" value="P:proteolysis"/>
    <property type="evidence" value="ECO:0007669"/>
    <property type="project" value="InterPro"/>
</dbReference>
<dbReference type="PRINTS" id="PR00793">
    <property type="entry name" value="PROAMNOPTASE"/>
</dbReference>
<dbReference type="AlphaFoldDB" id="A0A4Q2UGT5"/>
<dbReference type="RefSeq" id="WP_129606470.1">
    <property type="nucleotide sequence ID" value="NZ_SBLB01000013.1"/>
</dbReference>
<keyword evidence="3" id="KW-0732">Signal</keyword>
<evidence type="ECO:0000259" key="4">
    <source>
        <dbReference type="Pfam" id="PF00561"/>
    </source>
</evidence>
<dbReference type="InterPro" id="IPR029058">
    <property type="entry name" value="AB_hydrolase_fold"/>
</dbReference>
<dbReference type="EMBL" id="SBLB01000013">
    <property type="protein sequence ID" value="RYC66621.1"/>
    <property type="molecule type" value="Genomic_DNA"/>
</dbReference>
<sequence>MKTIYILLSFCLLLSLLACGDRDVVKPTEQTTLFLRNKGADMPIWISGNSQSNKIVLFVHGGPGDCAMCYRYYLKGIEKDAMVAYWDQRVAGSSSGKVSESTLRYTQFGEDMELVVKLLKKQYPQAKIYLLGHSFGVELVWQFLTTGNNQQQVSGAMVVNGMYSYYNWLYNVREWALREARLKKNTEAETYLLANPVTPENTATIDWEGIYRWMYELDGNPVSLFDNNKYVINYAFNSPNTALAQFTHGKAYMYYGEVDSRTFEKGPLLKNIHIPVALFWGVKDGVVPMEVGRATKPLLTNARVTEVDFADSWHEPFVTETDKFTQAVKSFVR</sequence>
<name>A0A4Q2UGT5_9BACT</name>
<evidence type="ECO:0000256" key="3">
    <source>
        <dbReference type="SAM" id="SignalP"/>
    </source>
</evidence>
<keyword evidence="2 5" id="KW-0378">Hydrolase</keyword>
<dbReference type="Proteomes" id="UP000290407">
    <property type="component" value="Unassembled WGS sequence"/>
</dbReference>
<dbReference type="InterPro" id="IPR002410">
    <property type="entry name" value="Peptidase_S33"/>
</dbReference>
<evidence type="ECO:0000313" key="6">
    <source>
        <dbReference type="Proteomes" id="UP000290407"/>
    </source>
</evidence>
<dbReference type="GO" id="GO:0008233">
    <property type="term" value="F:peptidase activity"/>
    <property type="evidence" value="ECO:0007669"/>
    <property type="project" value="InterPro"/>
</dbReference>
<evidence type="ECO:0000313" key="5">
    <source>
        <dbReference type="EMBL" id="RYC66621.1"/>
    </source>
</evidence>
<dbReference type="Gene3D" id="3.40.50.1820">
    <property type="entry name" value="alpha/beta hydrolase"/>
    <property type="match status" value="1"/>
</dbReference>
<feature type="signal peptide" evidence="3">
    <location>
        <begin position="1"/>
        <end position="20"/>
    </location>
</feature>
<dbReference type="PROSITE" id="PS51257">
    <property type="entry name" value="PROKAR_LIPOPROTEIN"/>
    <property type="match status" value="1"/>
</dbReference>
<proteinExistence type="inferred from homology"/>
<gene>
    <name evidence="5" type="ORF">EQG79_28945</name>
</gene>
<feature type="chain" id="PRO_5020376771" evidence="3">
    <location>
        <begin position="21"/>
        <end position="333"/>
    </location>
</feature>
<protein>
    <submittedName>
        <fullName evidence="5">Alpha/beta hydrolase</fullName>
    </submittedName>
</protein>
<reference evidence="5 6" key="1">
    <citation type="submission" date="2019-01" db="EMBL/GenBank/DDBJ databases">
        <title>Spirosoma flava sp. nov., a propanil-degrading bacterium isolated from herbicide-contaminated soil.</title>
        <authorList>
            <person name="Zhang L."/>
            <person name="Jiang J.-D."/>
        </authorList>
    </citation>
    <scope>NUCLEOTIDE SEQUENCE [LARGE SCALE GENOMIC DNA]</scope>
    <source>
        <strain evidence="5 6">TY50</strain>
    </source>
</reference>
<accession>A0A4Q2UGT5</accession>
<feature type="domain" description="AB hydrolase-1" evidence="4">
    <location>
        <begin position="55"/>
        <end position="320"/>
    </location>
</feature>
<keyword evidence="6" id="KW-1185">Reference proteome</keyword>